<feature type="region of interest" description="Disordered" evidence="1">
    <location>
        <begin position="16"/>
        <end position="35"/>
    </location>
</feature>
<protein>
    <submittedName>
        <fullName evidence="2">Uncharacterized protein</fullName>
    </submittedName>
</protein>
<proteinExistence type="predicted"/>
<keyword evidence="3" id="KW-1185">Reference proteome</keyword>
<accession>A0AA88DQL0</accession>
<evidence type="ECO:0000313" key="2">
    <source>
        <dbReference type="EMBL" id="GMN59709.1"/>
    </source>
</evidence>
<evidence type="ECO:0000313" key="3">
    <source>
        <dbReference type="Proteomes" id="UP001187192"/>
    </source>
</evidence>
<evidence type="ECO:0000256" key="1">
    <source>
        <dbReference type="SAM" id="MobiDB-lite"/>
    </source>
</evidence>
<feature type="compositionally biased region" description="Basic and acidic residues" evidence="1">
    <location>
        <begin position="16"/>
        <end position="25"/>
    </location>
</feature>
<reference evidence="2" key="1">
    <citation type="submission" date="2023-07" db="EMBL/GenBank/DDBJ databases">
        <title>draft genome sequence of fig (Ficus carica).</title>
        <authorList>
            <person name="Takahashi T."/>
            <person name="Nishimura K."/>
        </authorList>
    </citation>
    <scope>NUCLEOTIDE SEQUENCE</scope>
</reference>
<organism evidence="2 3">
    <name type="scientific">Ficus carica</name>
    <name type="common">Common fig</name>
    <dbReference type="NCBI Taxonomy" id="3494"/>
    <lineage>
        <taxon>Eukaryota</taxon>
        <taxon>Viridiplantae</taxon>
        <taxon>Streptophyta</taxon>
        <taxon>Embryophyta</taxon>
        <taxon>Tracheophyta</taxon>
        <taxon>Spermatophyta</taxon>
        <taxon>Magnoliopsida</taxon>
        <taxon>eudicotyledons</taxon>
        <taxon>Gunneridae</taxon>
        <taxon>Pentapetalae</taxon>
        <taxon>rosids</taxon>
        <taxon>fabids</taxon>
        <taxon>Rosales</taxon>
        <taxon>Moraceae</taxon>
        <taxon>Ficeae</taxon>
        <taxon>Ficus</taxon>
    </lineage>
</organism>
<comment type="caution">
    <text evidence="2">The sequence shown here is derived from an EMBL/GenBank/DDBJ whole genome shotgun (WGS) entry which is preliminary data.</text>
</comment>
<gene>
    <name evidence="2" type="ORF">TIFTF001_028805</name>
</gene>
<dbReference type="EMBL" id="BTGU01000090">
    <property type="protein sequence ID" value="GMN59709.1"/>
    <property type="molecule type" value="Genomic_DNA"/>
</dbReference>
<dbReference type="AlphaFoldDB" id="A0AA88DQL0"/>
<name>A0AA88DQL0_FICCA</name>
<dbReference type="Proteomes" id="UP001187192">
    <property type="component" value="Unassembled WGS sequence"/>
</dbReference>
<sequence length="86" mass="9839">MDWRLTEERRRCEGLGKGNDVKGKSEILTPTSNHRSHCTTTAKALESSHHFLLHASHNAQDRLESNFLPRPFTTLSSFYLVEEDKA</sequence>